<dbReference type="EMBL" id="MCYL01000002">
    <property type="protein sequence ID" value="PML59457.1"/>
    <property type="molecule type" value="Genomic_DNA"/>
</dbReference>
<sequence length="94" mass="10756">MGKNLIGTRIKELRKSKGWTQEDLAARFQLQGENWGISRQTIAKIETGVKPLRDIEIVQFSLILETSIAELFETSDLLPRLQKFLDTNKKANLN</sequence>
<reference evidence="3" key="1">
    <citation type="submission" date="2016-07" db="EMBL/GenBank/DDBJ databases">
        <title>Nontailed viruses are major unrecognized killers of bacteria in the ocean.</title>
        <authorList>
            <person name="Kauffman K."/>
            <person name="Hussain F."/>
            <person name="Yang J."/>
            <person name="Arevalo P."/>
            <person name="Brown J."/>
            <person name="Cutler M."/>
            <person name="Kelly L."/>
            <person name="Polz M.F."/>
        </authorList>
    </citation>
    <scope>NUCLEOTIDE SEQUENCE [LARGE SCALE GENOMIC DNA]</scope>
    <source>
        <strain evidence="3">10N.261.51.B8</strain>
    </source>
</reference>
<dbReference type="SUPFAM" id="SSF47413">
    <property type="entry name" value="lambda repressor-like DNA-binding domains"/>
    <property type="match status" value="1"/>
</dbReference>
<dbReference type="Pfam" id="PF01381">
    <property type="entry name" value="HTH_3"/>
    <property type="match status" value="1"/>
</dbReference>
<organism evidence="2 3">
    <name type="scientific">Vibrio lentus</name>
    <dbReference type="NCBI Taxonomy" id="136468"/>
    <lineage>
        <taxon>Bacteria</taxon>
        <taxon>Pseudomonadati</taxon>
        <taxon>Pseudomonadota</taxon>
        <taxon>Gammaproteobacteria</taxon>
        <taxon>Vibrionales</taxon>
        <taxon>Vibrionaceae</taxon>
        <taxon>Vibrio</taxon>
    </lineage>
</organism>
<comment type="caution">
    <text evidence="2">The sequence shown here is derived from an EMBL/GenBank/DDBJ whole genome shotgun (WGS) entry which is preliminary data.</text>
</comment>
<name>A0A2N7IMY5_9VIBR</name>
<dbReference type="GO" id="GO:0003677">
    <property type="term" value="F:DNA binding"/>
    <property type="evidence" value="ECO:0007669"/>
    <property type="project" value="InterPro"/>
</dbReference>
<evidence type="ECO:0000313" key="2">
    <source>
        <dbReference type="EMBL" id="PML59457.1"/>
    </source>
</evidence>
<dbReference type="Proteomes" id="UP000235746">
    <property type="component" value="Unassembled WGS sequence"/>
</dbReference>
<dbReference type="AlphaFoldDB" id="A0A2N7IMY5"/>
<gene>
    <name evidence="2" type="ORF">BCT74_02650</name>
</gene>
<evidence type="ECO:0000259" key="1">
    <source>
        <dbReference type="PROSITE" id="PS50943"/>
    </source>
</evidence>
<evidence type="ECO:0000313" key="3">
    <source>
        <dbReference type="Proteomes" id="UP000235746"/>
    </source>
</evidence>
<dbReference type="SMART" id="SM00530">
    <property type="entry name" value="HTH_XRE"/>
    <property type="match status" value="1"/>
</dbReference>
<protein>
    <submittedName>
        <fullName evidence="2">Transcriptional regulator</fullName>
    </submittedName>
</protein>
<dbReference type="RefSeq" id="WP_017060284.1">
    <property type="nucleotide sequence ID" value="NZ_MCYL01000002.1"/>
</dbReference>
<feature type="domain" description="HTH cro/C1-type" evidence="1">
    <location>
        <begin position="10"/>
        <end position="71"/>
    </location>
</feature>
<dbReference type="Gene3D" id="1.10.260.40">
    <property type="entry name" value="lambda repressor-like DNA-binding domains"/>
    <property type="match status" value="1"/>
</dbReference>
<proteinExistence type="predicted"/>
<dbReference type="CDD" id="cd00093">
    <property type="entry name" value="HTH_XRE"/>
    <property type="match status" value="1"/>
</dbReference>
<accession>A0A2N7IMY5</accession>
<dbReference type="InterPro" id="IPR010982">
    <property type="entry name" value="Lambda_DNA-bd_dom_sf"/>
</dbReference>
<dbReference type="PROSITE" id="PS50943">
    <property type="entry name" value="HTH_CROC1"/>
    <property type="match status" value="1"/>
</dbReference>
<dbReference type="InterPro" id="IPR001387">
    <property type="entry name" value="Cro/C1-type_HTH"/>
</dbReference>